<dbReference type="InterPro" id="IPR011005">
    <property type="entry name" value="Dihydropteroate_synth-like_sf"/>
</dbReference>
<dbReference type="InterPro" id="IPR000489">
    <property type="entry name" value="Pterin-binding_dom"/>
</dbReference>
<evidence type="ECO:0000256" key="5">
    <source>
        <dbReference type="ARBA" id="ARBA00012458"/>
    </source>
</evidence>
<dbReference type="PROSITE" id="PS50972">
    <property type="entry name" value="PTERIN_BINDING"/>
    <property type="match status" value="1"/>
</dbReference>
<dbReference type="FunFam" id="3.20.20.20:FF:000006">
    <property type="entry name" value="Dihydropteroate synthase"/>
    <property type="match status" value="1"/>
</dbReference>
<organism evidence="13 14">
    <name type="scientific">candidate division TA06 bacterium</name>
    <dbReference type="NCBI Taxonomy" id="2250710"/>
    <lineage>
        <taxon>Bacteria</taxon>
        <taxon>Bacteria division TA06</taxon>
    </lineage>
</organism>
<keyword evidence="7 13" id="KW-0808">Transferase</keyword>
<sequence>MKIREISVRSVEDAEKLMRKIGVDEIGVRVMSPKTSHKYVYMKDMTLTQCHIIKQVALANNTDAAVHKQVVTGRIEKSDILLFGTVKQLGYIAKSLSHQQFKLKEVANEIERIIKVRKNRIWKFRGRKIDLTKKTAIMGILNVTPDSFSDGGKWTNIDNALRHCETMVNEGADIIDVGGESTRPGARKVGLAEELGRVIPLIEKIKQNFDIPVSIDTYKSKVAEEAAKAGAEIVNDISGLNFDSNMPDIIARNKMGCCIMHILGTPENMQKNPYYEDVIDEINDYFNVSMMKAKEKGVDTDAIVIDPGIGFGKRVIDNLMILNRLNEFDIHGVPVLVGLSRKSFIGKVLNLEVNERLFSTVGAQIVAYMRGADILRVHDVKAAYDSIRIAEAITNEADVE</sequence>
<dbReference type="Proteomes" id="UP000282321">
    <property type="component" value="Unassembled WGS sequence"/>
</dbReference>
<dbReference type="Gene3D" id="3.20.20.20">
    <property type="entry name" value="Dihydropteroate synthase-like"/>
    <property type="match status" value="1"/>
</dbReference>
<evidence type="ECO:0000313" key="14">
    <source>
        <dbReference type="Proteomes" id="UP000282321"/>
    </source>
</evidence>
<evidence type="ECO:0000256" key="2">
    <source>
        <dbReference type="ARBA" id="ARBA00001946"/>
    </source>
</evidence>
<evidence type="ECO:0000259" key="12">
    <source>
        <dbReference type="PROSITE" id="PS50972"/>
    </source>
</evidence>
<evidence type="ECO:0000256" key="3">
    <source>
        <dbReference type="ARBA" id="ARBA00004763"/>
    </source>
</evidence>
<evidence type="ECO:0000313" key="13">
    <source>
        <dbReference type="EMBL" id="RKX65038.1"/>
    </source>
</evidence>
<name>A0A660S5N1_UNCT6</name>
<evidence type="ECO:0000256" key="9">
    <source>
        <dbReference type="ARBA" id="ARBA00022842"/>
    </source>
</evidence>
<evidence type="ECO:0000256" key="10">
    <source>
        <dbReference type="ARBA" id="ARBA00022909"/>
    </source>
</evidence>
<comment type="cofactor">
    <cofactor evidence="2">
        <name>Mg(2+)</name>
        <dbReference type="ChEBI" id="CHEBI:18420"/>
    </cofactor>
</comment>
<gene>
    <name evidence="13" type="primary">folP</name>
    <name evidence="13" type="ORF">DRP44_07145</name>
</gene>
<dbReference type="PROSITE" id="PS00792">
    <property type="entry name" value="DHPS_1"/>
    <property type="match status" value="1"/>
</dbReference>
<dbReference type="GO" id="GO:0046656">
    <property type="term" value="P:folic acid biosynthetic process"/>
    <property type="evidence" value="ECO:0007669"/>
    <property type="project" value="UniProtKB-KW"/>
</dbReference>
<protein>
    <recommendedName>
        <fullName evidence="6">Dihydropteroate synthase</fullName>
        <ecNumber evidence="5">2.5.1.15</ecNumber>
    </recommendedName>
    <alternativeName>
        <fullName evidence="11">Dihydropteroate pyrophosphorylase</fullName>
    </alternativeName>
</protein>
<dbReference type="InterPro" id="IPR006390">
    <property type="entry name" value="DHP_synth_dom"/>
</dbReference>
<keyword evidence="8" id="KW-0479">Metal-binding</keyword>
<dbReference type="PROSITE" id="PS00793">
    <property type="entry name" value="DHPS_2"/>
    <property type="match status" value="1"/>
</dbReference>
<evidence type="ECO:0000256" key="4">
    <source>
        <dbReference type="ARBA" id="ARBA00009503"/>
    </source>
</evidence>
<dbReference type="GO" id="GO:0046872">
    <property type="term" value="F:metal ion binding"/>
    <property type="evidence" value="ECO:0007669"/>
    <property type="project" value="UniProtKB-KW"/>
</dbReference>
<comment type="caution">
    <text evidence="13">The sequence shown here is derived from an EMBL/GenBank/DDBJ whole genome shotgun (WGS) entry which is preliminary data.</text>
</comment>
<dbReference type="EC" id="2.5.1.15" evidence="5"/>
<dbReference type="EMBL" id="QNBC01000114">
    <property type="protein sequence ID" value="RKX65038.1"/>
    <property type="molecule type" value="Genomic_DNA"/>
</dbReference>
<dbReference type="GO" id="GO:0005829">
    <property type="term" value="C:cytosol"/>
    <property type="evidence" value="ECO:0007669"/>
    <property type="project" value="TreeGrafter"/>
</dbReference>
<keyword evidence="10" id="KW-0289">Folate biosynthesis</keyword>
<evidence type="ECO:0000256" key="6">
    <source>
        <dbReference type="ARBA" id="ARBA00016919"/>
    </source>
</evidence>
<dbReference type="GO" id="GO:0046654">
    <property type="term" value="P:tetrahydrofolate biosynthetic process"/>
    <property type="evidence" value="ECO:0007669"/>
    <property type="project" value="TreeGrafter"/>
</dbReference>
<dbReference type="AlphaFoldDB" id="A0A660S5N1"/>
<evidence type="ECO:0000256" key="8">
    <source>
        <dbReference type="ARBA" id="ARBA00022723"/>
    </source>
</evidence>
<dbReference type="SUPFAM" id="SSF51717">
    <property type="entry name" value="Dihydropteroate synthetase-like"/>
    <property type="match status" value="1"/>
</dbReference>
<accession>A0A660S5N1</accession>
<feature type="domain" description="Pterin-binding" evidence="12">
    <location>
        <begin position="135"/>
        <end position="388"/>
    </location>
</feature>
<evidence type="ECO:0000256" key="11">
    <source>
        <dbReference type="ARBA" id="ARBA00030193"/>
    </source>
</evidence>
<comment type="catalytic activity">
    <reaction evidence="1">
        <text>(7,8-dihydropterin-6-yl)methyl diphosphate + 4-aminobenzoate = 7,8-dihydropteroate + diphosphate</text>
        <dbReference type="Rhea" id="RHEA:19949"/>
        <dbReference type="ChEBI" id="CHEBI:17836"/>
        <dbReference type="ChEBI" id="CHEBI:17839"/>
        <dbReference type="ChEBI" id="CHEBI:33019"/>
        <dbReference type="ChEBI" id="CHEBI:72950"/>
        <dbReference type="EC" id="2.5.1.15"/>
    </reaction>
</comment>
<keyword evidence="9" id="KW-0460">Magnesium</keyword>
<evidence type="ECO:0000256" key="1">
    <source>
        <dbReference type="ARBA" id="ARBA00000012"/>
    </source>
</evidence>
<dbReference type="CDD" id="cd00739">
    <property type="entry name" value="DHPS"/>
    <property type="match status" value="1"/>
</dbReference>
<comment type="similarity">
    <text evidence="4">Belongs to the DHPS family.</text>
</comment>
<dbReference type="PANTHER" id="PTHR20941:SF1">
    <property type="entry name" value="FOLIC ACID SYNTHESIS PROTEIN FOL1"/>
    <property type="match status" value="1"/>
</dbReference>
<comment type="pathway">
    <text evidence="3">Cofactor biosynthesis; tetrahydrofolate biosynthesis; 7,8-dihydrofolate from 2-amino-4-hydroxy-6-hydroxymethyl-7,8-dihydropteridine diphosphate and 4-aminobenzoate: step 1/2.</text>
</comment>
<dbReference type="InterPro" id="IPR045031">
    <property type="entry name" value="DHP_synth-like"/>
</dbReference>
<dbReference type="GO" id="GO:0004156">
    <property type="term" value="F:dihydropteroate synthase activity"/>
    <property type="evidence" value="ECO:0007669"/>
    <property type="project" value="UniProtKB-EC"/>
</dbReference>
<dbReference type="PANTHER" id="PTHR20941">
    <property type="entry name" value="FOLATE SYNTHESIS PROTEINS"/>
    <property type="match status" value="1"/>
</dbReference>
<reference evidence="13 14" key="1">
    <citation type="submission" date="2018-06" db="EMBL/GenBank/DDBJ databases">
        <title>Extensive metabolic versatility and redundancy in microbially diverse, dynamic hydrothermal sediments.</title>
        <authorList>
            <person name="Dombrowski N."/>
            <person name="Teske A."/>
            <person name="Baker B.J."/>
        </authorList>
    </citation>
    <scope>NUCLEOTIDE SEQUENCE [LARGE SCALE GENOMIC DNA]</scope>
    <source>
        <strain evidence="13">B35_G9</strain>
    </source>
</reference>
<evidence type="ECO:0000256" key="7">
    <source>
        <dbReference type="ARBA" id="ARBA00022679"/>
    </source>
</evidence>
<dbReference type="Pfam" id="PF00809">
    <property type="entry name" value="Pterin_bind"/>
    <property type="match status" value="1"/>
</dbReference>
<proteinExistence type="inferred from homology"/>
<dbReference type="NCBIfam" id="TIGR01496">
    <property type="entry name" value="DHPS"/>
    <property type="match status" value="1"/>
</dbReference>